<feature type="region of interest" description="Disordered" evidence="1">
    <location>
        <begin position="21"/>
        <end position="55"/>
    </location>
</feature>
<feature type="chain" id="PRO_5047422268" description="Lipoprotein" evidence="2">
    <location>
        <begin position="25"/>
        <end position="94"/>
    </location>
</feature>
<feature type="region of interest" description="Disordered" evidence="1">
    <location>
        <begin position="67"/>
        <end position="94"/>
    </location>
</feature>
<reference evidence="4" key="1">
    <citation type="journal article" date="2019" name="Int. J. Syst. Evol. Microbiol.">
        <title>The Global Catalogue of Microorganisms (GCM) 10K type strain sequencing project: providing services to taxonomists for standard genome sequencing and annotation.</title>
        <authorList>
            <consortium name="The Broad Institute Genomics Platform"/>
            <consortium name="The Broad Institute Genome Sequencing Center for Infectious Disease"/>
            <person name="Wu L."/>
            <person name="Ma J."/>
        </authorList>
    </citation>
    <scope>NUCLEOTIDE SEQUENCE [LARGE SCALE GENOMIC DNA]</scope>
    <source>
        <strain evidence="4">CGMCC 4.7393</strain>
    </source>
</reference>
<feature type="signal peptide" evidence="2">
    <location>
        <begin position="1"/>
        <end position="24"/>
    </location>
</feature>
<gene>
    <name evidence="3" type="ORF">ACFQHR_02400</name>
</gene>
<evidence type="ECO:0000256" key="2">
    <source>
        <dbReference type="SAM" id="SignalP"/>
    </source>
</evidence>
<evidence type="ECO:0000313" key="3">
    <source>
        <dbReference type="EMBL" id="MFC6996453.1"/>
    </source>
</evidence>
<organism evidence="3 4">
    <name type="scientific">Rufibacter roseus</name>
    <dbReference type="NCBI Taxonomy" id="1567108"/>
    <lineage>
        <taxon>Bacteria</taxon>
        <taxon>Pseudomonadati</taxon>
        <taxon>Bacteroidota</taxon>
        <taxon>Cytophagia</taxon>
        <taxon>Cytophagales</taxon>
        <taxon>Hymenobacteraceae</taxon>
        <taxon>Rufibacter</taxon>
    </lineage>
</organism>
<name>A0ABW2DIQ5_9BACT</name>
<dbReference type="RefSeq" id="WP_066620390.1">
    <property type="nucleotide sequence ID" value="NZ_JBHSYQ010000003.1"/>
</dbReference>
<evidence type="ECO:0000313" key="4">
    <source>
        <dbReference type="Proteomes" id="UP001596405"/>
    </source>
</evidence>
<dbReference type="EMBL" id="JBHSYQ010000003">
    <property type="protein sequence ID" value="MFC6996453.1"/>
    <property type="molecule type" value="Genomic_DNA"/>
</dbReference>
<evidence type="ECO:0008006" key="5">
    <source>
        <dbReference type="Google" id="ProtNLM"/>
    </source>
</evidence>
<dbReference type="PROSITE" id="PS51257">
    <property type="entry name" value="PROKAR_LIPOPROTEIN"/>
    <property type="match status" value="1"/>
</dbReference>
<comment type="caution">
    <text evidence="3">The sequence shown here is derived from an EMBL/GenBank/DDBJ whole genome shotgun (WGS) entry which is preliminary data.</text>
</comment>
<dbReference type="Proteomes" id="UP001596405">
    <property type="component" value="Unassembled WGS sequence"/>
</dbReference>
<keyword evidence="2" id="KW-0732">Signal</keyword>
<proteinExistence type="predicted"/>
<accession>A0ABW2DIQ5</accession>
<feature type="compositionally biased region" description="Basic and acidic residues" evidence="1">
    <location>
        <begin position="67"/>
        <end position="78"/>
    </location>
</feature>
<protein>
    <recommendedName>
        <fullName evidence="5">Lipoprotein</fullName>
    </recommendedName>
</protein>
<sequence length="94" mass="10451">MIKKTFSVLALASALFMASCSSEPSDLRPETKVSVDYVPPGHRNNTSNIDKADDREGQDNVFINHEEHTNEIGREKEGIPASQQTNEAKNIENH</sequence>
<keyword evidence="4" id="KW-1185">Reference proteome</keyword>
<evidence type="ECO:0000256" key="1">
    <source>
        <dbReference type="SAM" id="MobiDB-lite"/>
    </source>
</evidence>